<proteinExistence type="predicted"/>
<dbReference type="AlphaFoldDB" id="A0A3S1BZ01"/>
<dbReference type="Proteomes" id="UP000271974">
    <property type="component" value="Unassembled WGS sequence"/>
</dbReference>
<dbReference type="EMBL" id="RQTK01000499">
    <property type="protein sequence ID" value="RUS78610.1"/>
    <property type="molecule type" value="Genomic_DNA"/>
</dbReference>
<gene>
    <name evidence="1" type="ORF">EGW08_013616</name>
</gene>
<protein>
    <submittedName>
        <fullName evidence="1">Uncharacterized protein</fullName>
    </submittedName>
</protein>
<evidence type="ECO:0000313" key="2">
    <source>
        <dbReference type="Proteomes" id="UP000271974"/>
    </source>
</evidence>
<reference evidence="1 2" key="1">
    <citation type="submission" date="2019-01" db="EMBL/GenBank/DDBJ databases">
        <title>A draft genome assembly of the solar-powered sea slug Elysia chlorotica.</title>
        <authorList>
            <person name="Cai H."/>
            <person name="Li Q."/>
            <person name="Fang X."/>
            <person name="Li J."/>
            <person name="Curtis N.E."/>
            <person name="Altenburger A."/>
            <person name="Shibata T."/>
            <person name="Feng M."/>
            <person name="Maeda T."/>
            <person name="Schwartz J.A."/>
            <person name="Shigenobu S."/>
            <person name="Lundholm N."/>
            <person name="Nishiyama T."/>
            <person name="Yang H."/>
            <person name="Hasebe M."/>
            <person name="Li S."/>
            <person name="Pierce S.K."/>
            <person name="Wang J."/>
        </authorList>
    </citation>
    <scope>NUCLEOTIDE SEQUENCE [LARGE SCALE GENOMIC DNA]</scope>
    <source>
        <strain evidence="1">EC2010</strain>
        <tissue evidence="1">Whole organism of an adult</tissue>
    </source>
</reference>
<organism evidence="1 2">
    <name type="scientific">Elysia chlorotica</name>
    <name type="common">Eastern emerald elysia</name>
    <name type="synonym">Sea slug</name>
    <dbReference type="NCBI Taxonomy" id="188477"/>
    <lineage>
        <taxon>Eukaryota</taxon>
        <taxon>Metazoa</taxon>
        <taxon>Spiralia</taxon>
        <taxon>Lophotrochozoa</taxon>
        <taxon>Mollusca</taxon>
        <taxon>Gastropoda</taxon>
        <taxon>Heterobranchia</taxon>
        <taxon>Euthyneura</taxon>
        <taxon>Panpulmonata</taxon>
        <taxon>Sacoglossa</taxon>
        <taxon>Placobranchoidea</taxon>
        <taxon>Plakobranchidae</taxon>
        <taxon>Elysia</taxon>
    </lineage>
</organism>
<sequence>MKRGIPLVKKSAAAKRKDRVVWLFPEFRLRSRKPRLLSHYQRRRTRIKTAALSNSELCNGQSCENNDKGESSRQERLKLFIKPPPVRKNCKAYAIQWLKQRIYAELGGSCAPRREVVQAHQCVDMTWCPRTIPQLWANSIRGVLNSTGVKPVRPKRSLSNLINWRQNQHGSDKSRARLPQAGQLPVSKMNRHGLLASINAWSLGQKPKSRLLTLHQAGKTKID</sequence>
<accession>A0A3S1BZ01</accession>
<name>A0A3S1BZ01_ELYCH</name>
<comment type="caution">
    <text evidence="1">The sequence shown here is derived from an EMBL/GenBank/DDBJ whole genome shotgun (WGS) entry which is preliminary data.</text>
</comment>
<evidence type="ECO:0000313" key="1">
    <source>
        <dbReference type="EMBL" id="RUS78610.1"/>
    </source>
</evidence>
<keyword evidence="2" id="KW-1185">Reference proteome</keyword>